<evidence type="ECO:0000313" key="3">
    <source>
        <dbReference type="EMBL" id="RPA72523.1"/>
    </source>
</evidence>
<protein>
    <recommendedName>
        <fullName evidence="5">Ubiquitin 3 binding protein But2 C-terminal domain-containing protein</fullName>
    </recommendedName>
</protein>
<dbReference type="AlphaFoldDB" id="A0A3N4HE64"/>
<feature type="compositionally biased region" description="Polar residues" evidence="1">
    <location>
        <begin position="58"/>
        <end position="68"/>
    </location>
</feature>
<keyword evidence="2" id="KW-0732">Signal</keyword>
<accession>A0A3N4HE64</accession>
<proteinExistence type="predicted"/>
<evidence type="ECO:0000313" key="4">
    <source>
        <dbReference type="Proteomes" id="UP000275078"/>
    </source>
</evidence>
<keyword evidence="4" id="KW-1185">Reference proteome</keyword>
<reference evidence="3 4" key="1">
    <citation type="journal article" date="2018" name="Nat. Ecol. Evol.">
        <title>Pezizomycetes genomes reveal the molecular basis of ectomycorrhizal truffle lifestyle.</title>
        <authorList>
            <person name="Murat C."/>
            <person name="Payen T."/>
            <person name="Noel B."/>
            <person name="Kuo A."/>
            <person name="Morin E."/>
            <person name="Chen J."/>
            <person name="Kohler A."/>
            <person name="Krizsan K."/>
            <person name="Balestrini R."/>
            <person name="Da Silva C."/>
            <person name="Montanini B."/>
            <person name="Hainaut M."/>
            <person name="Levati E."/>
            <person name="Barry K.W."/>
            <person name="Belfiori B."/>
            <person name="Cichocki N."/>
            <person name="Clum A."/>
            <person name="Dockter R.B."/>
            <person name="Fauchery L."/>
            <person name="Guy J."/>
            <person name="Iotti M."/>
            <person name="Le Tacon F."/>
            <person name="Lindquist E.A."/>
            <person name="Lipzen A."/>
            <person name="Malagnac F."/>
            <person name="Mello A."/>
            <person name="Molinier V."/>
            <person name="Miyauchi S."/>
            <person name="Poulain J."/>
            <person name="Riccioni C."/>
            <person name="Rubini A."/>
            <person name="Sitrit Y."/>
            <person name="Splivallo R."/>
            <person name="Traeger S."/>
            <person name="Wang M."/>
            <person name="Zifcakova L."/>
            <person name="Wipf D."/>
            <person name="Zambonelli A."/>
            <person name="Paolocci F."/>
            <person name="Nowrousian M."/>
            <person name="Ottonello S."/>
            <person name="Baldrian P."/>
            <person name="Spatafora J.W."/>
            <person name="Henrissat B."/>
            <person name="Nagy L.G."/>
            <person name="Aury J.M."/>
            <person name="Wincker P."/>
            <person name="Grigoriev I.V."/>
            <person name="Bonfante P."/>
            <person name="Martin F.M."/>
        </authorList>
    </citation>
    <scope>NUCLEOTIDE SEQUENCE [LARGE SCALE GENOMIC DNA]</scope>
    <source>
        <strain evidence="3 4">RN42</strain>
    </source>
</reference>
<organism evidence="3 4">
    <name type="scientific">Ascobolus immersus RN42</name>
    <dbReference type="NCBI Taxonomy" id="1160509"/>
    <lineage>
        <taxon>Eukaryota</taxon>
        <taxon>Fungi</taxon>
        <taxon>Dikarya</taxon>
        <taxon>Ascomycota</taxon>
        <taxon>Pezizomycotina</taxon>
        <taxon>Pezizomycetes</taxon>
        <taxon>Pezizales</taxon>
        <taxon>Ascobolaceae</taxon>
        <taxon>Ascobolus</taxon>
    </lineage>
</organism>
<evidence type="ECO:0000256" key="1">
    <source>
        <dbReference type="SAM" id="MobiDB-lite"/>
    </source>
</evidence>
<feature type="signal peptide" evidence="2">
    <location>
        <begin position="1"/>
        <end position="19"/>
    </location>
</feature>
<dbReference type="EMBL" id="ML119858">
    <property type="protein sequence ID" value="RPA72523.1"/>
    <property type="molecule type" value="Genomic_DNA"/>
</dbReference>
<feature type="chain" id="PRO_5017932396" description="Ubiquitin 3 binding protein But2 C-terminal domain-containing protein" evidence="2">
    <location>
        <begin position="20"/>
        <end position="240"/>
    </location>
</feature>
<evidence type="ECO:0008006" key="5">
    <source>
        <dbReference type="Google" id="ProtNLM"/>
    </source>
</evidence>
<sequence>MKPSLLFLPLLSALTASLAVPERYDGPVAIIPAPRYSTPELDKLLNPQPKTLPKTDNGELQTETTKGPSDNPHHKFQLRPDPSLRSKPVSKLGLLDANLGWSAAYEPFVASIPNNNNGTVHISGTDLNNILYLRPSTSIVYPDKDVVPEFYVVQGNPEDDPVPSSTLWDKWTVEKTMETVDDGSWNIKEVGRYWLGVEEKYVGWLACRLGTKGEYGVFWTDGVYTGEGCSKPFRMQVMWE</sequence>
<name>A0A3N4HE64_ASCIM</name>
<dbReference type="Proteomes" id="UP000275078">
    <property type="component" value="Unassembled WGS sequence"/>
</dbReference>
<gene>
    <name evidence="3" type="ORF">BJ508DRAFT_73025</name>
</gene>
<feature type="region of interest" description="Disordered" evidence="1">
    <location>
        <begin position="39"/>
        <end position="84"/>
    </location>
</feature>
<evidence type="ECO:0000256" key="2">
    <source>
        <dbReference type="SAM" id="SignalP"/>
    </source>
</evidence>